<dbReference type="InterPro" id="IPR011006">
    <property type="entry name" value="CheY-like_superfamily"/>
</dbReference>
<keyword evidence="1 3" id="KW-0597">Phosphoprotein</keyword>
<dbReference type="PROSITE" id="PS50110">
    <property type="entry name" value="RESPONSE_REGULATORY"/>
    <property type="match status" value="1"/>
</dbReference>
<dbReference type="InterPro" id="IPR001789">
    <property type="entry name" value="Sig_transdc_resp-reg_receiver"/>
</dbReference>
<dbReference type="InterPro" id="IPR000792">
    <property type="entry name" value="Tscrpt_reg_LuxR_C"/>
</dbReference>
<reference evidence="6 7" key="1">
    <citation type="submission" date="2018-07" db="EMBL/GenBank/DDBJ databases">
        <title>Genome sequencing of Runella.</title>
        <authorList>
            <person name="Baek M.-G."/>
            <person name="Yi H."/>
        </authorList>
    </citation>
    <scope>NUCLEOTIDE SEQUENCE [LARGE SCALE GENOMIC DNA]</scope>
    <source>
        <strain evidence="6 7">HYN0085</strain>
        <plasmid evidence="6 7">unnamed1</plasmid>
    </source>
</reference>
<dbReference type="PROSITE" id="PS50043">
    <property type="entry name" value="HTH_LUXR_2"/>
    <property type="match status" value="1"/>
</dbReference>
<dbReference type="AlphaFoldDB" id="A0A344TT20"/>
<dbReference type="OrthoDB" id="9797341at2"/>
<dbReference type="SMART" id="SM00421">
    <property type="entry name" value="HTH_LUXR"/>
    <property type="match status" value="1"/>
</dbReference>
<evidence type="ECO:0000259" key="5">
    <source>
        <dbReference type="PROSITE" id="PS50110"/>
    </source>
</evidence>
<dbReference type="Pfam" id="PF00196">
    <property type="entry name" value="GerE"/>
    <property type="match status" value="1"/>
</dbReference>
<dbReference type="PANTHER" id="PTHR43214:SF43">
    <property type="entry name" value="TWO-COMPONENT RESPONSE REGULATOR"/>
    <property type="match status" value="1"/>
</dbReference>
<name>A0A344TT20_9BACT</name>
<dbReference type="InterPro" id="IPR016032">
    <property type="entry name" value="Sig_transdc_resp-reg_C-effctor"/>
</dbReference>
<keyword evidence="6" id="KW-0614">Plasmid</keyword>
<evidence type="ECO:0000259" key="4">
    <source>
        <dbReference type="PROSITE" id="PS50043"/>
    </source>
</evidence>
<dbReference type="Gene3D" id="3.40.50.2300">
    <property type="match status" value="1"/>
</dbReference>
<dbReference type="SUPFAM" id="SSF46894">
    <property type="entry name" value="C-terminal effector domain of the bipartite response regulators"/>
    <property type="match status" value="1"/>
</dbReference>
<dbReference type="SUPFAM" id="SSF52172">
    <property type="entry name" value="CheY-like"/>
    <property type="match status" value="1"/>
</dbReference>
<dbReference type="Proteomes" id="UP000251993">
    <property type="component" value="Plasmid unnamed1"/>
</dbReference>
<dbReference type="InterPro" id="IPR039420">
    <property type="entry name" value="WalR-like"/>
</dbReference>
<feature type="domain" description="Response regulatory" evidence="5">
    <location>
        <begin position="3"/>
        <end position="120"/>
    </location>
</feature>
<dbReference type="RefSeq" id="WP_114070532.1">
    <property type="nucleotide sequence ID" value="NZ_CP030851.1"/>
</dbReference>
<feature type="modified residue" description="4-aspartylphosphate" evidence="3">
    <location>
        <position position="55"/>
    </location>
</feature>
<dbReference type="InterPro" id="IPR058245">
    <property type="entry name" value="NreC/VraR/RcsB-like_REC"/>
</dbReference>
<dbReference type="PROSITE" id="PS00622">
    <property type="entry name" value="HTH_LUXR_1"/>
    <property type="match status" value="1"/>
</dbReference>
<evidence type="ECO:0000256" key="3">
    <source>
        <dbReference type="PROSITE-ProRule" id="PRU00169"/>
    </source>
</evidence>
<organism evidence="6 7">
    <name type="scientific">Runella rosea</name>
    <dbReference type="NCBI Taxonomy" id="2259595"/>
    <lineage>
        <taxon>Bacteria</taxon>
        <taxon>Pseudomonadati</taxon>
        <taxon>Bacteroidota</taxon>
        <taxon>Cytophagia</taxon>
        <taxon>Cytophagales</taxon>
        <taxon>Spirosomataceae</taxon>
        <taxon>Runella</taxon>
    </lineage>
</organism>
<geneLocation type="plasmid" evidence="6 7">
    <name>unnamed1</name>
</geneLocation>
<dbReference type="PANTHER" id="PTHR43214">
    <property type="entry name" value="TWO-COMPONENT RESPONSE REGULATOR"/>
    <property type="match status" value="1"/>
</dbReference>
<dbReference type="KEGG" id="run:DR864_28370"/>
<evidence type="ECO:0000256" key="1">
    <source>
        <dbReference type="ARBA" id="ARBA00022553"/>
    </source>
</evidence>
<dbReference type="Pfam" id="PF00072">
    <property type="entry name" value="Response_reg"/>
    <property type="match status" value="1"/>
</dbReference>
<dbReference type="GO" id="GO:0006355">
    <property type="term" value="P:regulation of DNA-templated transcription"/>
    <property type="evidence" value="ECO:0007669"/>
    <property type="project" value="InterPro"/>
</dbReference>
<protein>
    <submittedName>
        <fullName evidence="6">DNA-binding response regulator</fullName>
    </submittedName>
</protein>
<keyword evidence="2 6" id="KW-0238">DNA-binding</keyword>
<dbReference type="CDD" id="cd06170">
    <property type="entry name" value="LuxR_C_like"/>
    <property type="match status" value="1"/>
</dbReference>
<dbReference type="GO" id="GO:0000160">
    <property type="term" value="P:phosphorelay signal transduction system"/>
    <property type="evidence" value="ECO:0007669"/>
    <property type="project" value="InterPro"/>
</dbReference>
<proteinExistence type="predicted"/>
<feature type="domain" description="HTH luxR-type" evidence="4">
    <location>
        <begin position="146"/>
        <end position="211"/>
    </location>
</feature>
<dbReference type="SMART" id="SM00448">
    <property type="entry name" value="REC"/>
    <property type="match status" value="1"/>
</dbReference>
<evidence type="ECO:0000256" key="2">
    <source>
        <dbReference type="ARBA" id="ARBA00023125"/>
    </source>
</evidence>
<dbReference type="CDD" id="cd17535">
    <property type="entry name" value="REC_NarL-like"/>
    <property type="match status" value="1"/>
</dbReference>
<gene>
    <name evidence="6" type="ORF">DR864_28370</name>
</gene>
<dbReference type="GO" id="GO:0003677">
    <property type="term" value="F:DNA binding"/>
    <property type="evidence" value="ECO:0007669"/>
    <property type="project" value="UniProtKB-KW"/>
</dbReference>
<keyword evidence="7" id="KW-1185">Reference proteome</keyword>
<accession>A0A344TT20</accession>
<evidence type="ECO:0000313" key="7">
    <source>
        <dbReference type="Proteomes" id="UP000251993"/>
    </source>
</evidence>
<dbReference type="EMBL" id="CP030851">
    <property type="protein sequence ID" value="AXE21791.1"/>
    <property type="molecule type" value="Genomic_DNA"/>
</dbReference>
<sequence length="213" mass="23820">MINVGLVEDNHLLAQGIKDKIALSEDLTLDFHVHNGKALFEYLEQEHLPEIILMDIEMDKMDGITATRELKRLYPSIKVLMITVLDDDDKLFEAFKAGASGYLLKDVKPSRLINAISETLDGGIPMSPSIASKALALLLQGDTSKQKNVTAQLSPRENDVLDLLVKGMSVRQISDTLFVSDKTVRKHLEHIYQKLQVKGSREAIAKFVKRPVK</sequence>
<dbReference type="PRINTS" id="PR00038">
    <property type="entry name" value="HTHLUXR"/>
</dbReference>
<evidence type="ECO:0000313" key="6">
    <source>
        <dbReference type="EMBL" id="AXE21791.1"/>
    </source>
</evidence>